<sequence>MSIMHERDNISDEIPIADAVEQEQETTPGEPSVDPVDLPVEPPMEANAPDWREQRQEVADDDRDEYRE</sequence>
<dbReference type="Proteomes" id="UP000194000">
    <property type="component" value="Unassembled WGS sequence"/>
</dbReference>
<feature type="region of interest" description="Disordered" evidence="1">
    <location>
        <begin position="1"/>
        <end position="68"/>
    </location>
</feature>
<reference evidence="2 3" key="1">
    <citation type="submission" date="2016-01" db="EMBL/GenBank/DDBJ databases">
        <title>The new phylogeny of the genus Mycobacterium.</title>
        <authorList>
            <person name="Tarcisio F."/>
            <person name="Conor M."/>
            <person name="Antonella G."/>
            <person name="Elisabetta G."/>
            <person name="Giulia F.S."/>
            <person name="Sara T."/>
            <person name="Anna F."/>
            <person name="Clotilde B."/>
            <person name="Roberto B."/>
            <person name="Veronica D.S."/>
            <person name="Fabio R."/>
            <person name="Monica P."/>
            <person name="Olivier J."/>
            <person name="Enrico T."/>
            <person name="Nicola S."/>
        </authorList>
    </citation>
    <scope>NUCLEOTIDE SEQUENCE [LARGE SCALE GENOMIC DNA]</scope>
    <source>
        <strain evidence="2 3">DSM 45731</strain>
    </source>
</reference>
<proteinExistence type="predicted"/>
<dbReference type="AlphaFoldDB" id="A0A1X1UR73"/>
<name>A0A1X1UR73_9MYCO</name>
<comment type="caution">
    <text evidence="2">The sequence shown here is derived from an EMBL/GenBank/DDBJ whole genome shotgun (WGS) entry which is preliminary data.</text>
</comment>
<feature type="compositionally biased region" description="Basic and acidic residues" evidence="1">
    <location>
        <begin position="1"/>
        <end position="10"/>
    </location>
</feature>
<dbReference type="EMBL" id="LQOW01000025">
    <property type="protein sequence ID" value="ORV59334.1"/>
    <property type="molecule type" value="Genomic_DNA"/>
</dbReference>
<evidence type="ECO:0000313" key="3">
    <source>
        <dbReference type="Proteomes" id="UP000194000"/>
    </source>
</evidence>
<organism evidence="2 3">
    <name type="scientific">Mycobacterium fragae</name>
    <dbReference type="NCBI Taxonomy" id="1260918"/>
    <lineage>
        <taxon>Bacteria</taxon>
        <taxon>Bacillati</taxon>
        <taxon>Actinomycetota</taxon>
        <taxon>Actinomycetes</taxon>
        <taxon>Mycobacteriales</taxon>
        <taxon>Mycobacteriaceae</taxon>
        <taxon>Mycobacterium</taxon>
    </lineage>
</organism>
<feature type="compositionally biased region" description="Basic and acidic residues" evidence="1">
    <location>
        <begin position="50"/>
        <end position="68"/>
    </location>
</feature>
<evidence type="ECO:0000256" key="1">
    <source>
        <dbReference type="SAM" id="MobiDB-lite"/>
    </source>
</evidence>
<evidence type="ECO:0000313" key="2">
    <source>
        <dbReference type="EMBL" id="ORV59334.1"/>
    </source>
</evidence>
<gene>
    <name evidence="2" type="ORF">AWC06_18435</name>
</gene>
<protein>
    <submittedName>
        <fullName evidence="2">Uncharacterized protein</fullName>
    </submittedName>
</protein>
<dbReference type="STRING" id="1260918.AWC06_18435"/>
<accession>A0A1X1UR73</accession>
<keyword evidence="3" id="KW-1185">Reference proteome</keyword>